<protein>
    <recommendedName>
        <fullName evidence="1">non-specific serine/threonine protein kinase</fullName>
        <ecNumber evidence="1">2.7.11.1</ecNumber>
    </recommendedName>
</protein>
<dbReference type="PROSITE" id="PS50011">
    <property type="entry name" value="PROTEIN_KINASE_DOM"/>
    <property type="match status" value="1"/>
</dbReference>
<evidence type="ECO:0000256" key="7">
    <source>
        <dbReference type="SAM" id="Phobius"/>
    </source>
</evidence>
<evidence type="ECO:0000256" key="4">
    <source>
        <dbReference type="ARBA" id="ARBA00022741"/>
    </source>
</evidence>
<evidence type="ECO:0000256" key="2">
    <source>
        <dbReference type="ARBA" id="ARBA00022527"/>
    </source>
</evidence>
<keyword evidence="7" id="KW-0812">Transmembrane</keyword>
<dbReference type="CDD" id="cd14014">
    <property type="entry name" value="STKc_PknB_like"/>
    <property type="match status" value="1"/>
</dbReference>
<dbReference type="SMART" id="SM00220">
    <property type="entry name" value="S_TKc"/>
    <property type="match status" value="1"/>
</dbReference>
<keyword evidence="6" id="KW-0067">ATP-binding</keyword>
<evidence type="ECO:0000313" key="10">
    <source>
        <dbReference type="Proteomes" id="UP000271472"/>
    </source>
</evidence>
<keyword evidence="7" id="KW-1133">Transmembrane helix</keyword>
<evidence type="ECO:0000313" key="9">
    <source>
        <dbReference type="EMBL" id="RNM35765.1"/>
    </source>
</evidence>
<dbReference type="EMBL" id="QIBZ01000005">
    <property type="protein sequence ID" value="RNM35765.1"/>
    <property type="molecule type" value="Genomic_DNA"/>
</dbReference>
<sequence length="510" mass="55743">MAFLSHNTCESELIESPRRASGSCGACRGFAIAARGCAAGGDDTACGERGCAVSDEISHELAAQLEAMRRQDCYVVDEVLKESSTEITERVHFEGVNGASQGPFVRKRIERSSGLGGAYERIFAAQQAGRRFRYIPRIYDCAIIGDEIVVVMEYVFGETLEDVVRRCEPSMALAADVFPRVCDAVCELHERFDPPIVHRDLKPGNIMLSSESLTIIDFGISRTCMQGAQTDTTHFGTRAYAPPEQFGFAQTTVRSDVYALGLLLYFCLVGNVPDATLRERNFKIDGVPEAMRRVIAKAAAFDPKNRYKGVRELKAAFKLALHEVSFMQTGCMSANGSWDDRAGRNFGPQGGCASAEMATGVSASASGYATGVACGSDALGANWAPEMHGHSKRTPSQFIPQGLGVAWNVVLTIVYLFFMAIAFTSPFNPGVEGIEGLPMWFVLLEYWFMLGTMLTATAYTLLDRRRLQVRFPVMARLNWWQTILAAAVASLVAIVVTMLVGWQYTQPIAA</sequence>
<name>A0A3N0IFE2_9ACTN</name>
<reference evidence="10" key="1">
    <citation type="submission" date="2018-05" db="EMBL/GenBank/DDBJ databases">
        <title>Genome Sequencing of selected type strains of the family Eggerthellaceae.</title>
        <authorList>
            <person name="Danylec N."/>
            <person name="Stoll D.A."/>
            <person name="Doetsch A."/>
            <person name="Huch M."/>
        </authorList>
    </citation>
    <scope>NUCLEOTIDE SEQUENCE [LARGE SCALE GENOMIC DNA]</scope>
    <source>
        <strain evidence="10">DSM 22006</strain>
    </source>
</reference>
<evidence type="ECO:0000256" key="6">
    <source>
        <dbReference type="ARBA" id="ARBA00022840"/>
    </source>
</evidence>
<dbReference type="InterPro" id="IPR011009">
    <property type="entry name" value="Kinase-like_dom_sf"/>
</dbReference>
<dbReference type="GO" id="GO:0004674">
    <property type="term" value="F:protein serine/threonine kinase activity"/>
    <property type="evidence" value="ECO:0007669"/>
    <property type="project" value="UniProtKB-KW"/>
</dbReference>
<dbReference type="GO" id="GO:0005524">
    <property type="term" value="F:ATP binding"/>
    <property type="evidence" value="ECO:0007669"/>
    <property type="project" value="UniProtKB-KW"/>
</dbReference>
<proteinExistence type="predicted"/>
<keyword evidence="3" id="KW-0808">Transferase</keyword>
<organism evidence="9 10">
    <name type="scientific">Slackia isoflavoniconvertens</name>
    <dbReference type="NCBI Taxonomy" id="572010"/>
    <lineage>
        <taxon>Bacteria</taxon>
        <taxon>Bacillati</taxon>
        <taxon>Actinomycetota</taxon>
        <taxon>Coriobacteriia</taxon>
        <taxon>Eggerthellales</taxon>
        <taxon>Eggerthellaceae</taxon>
        <taxon>Slackia</taxon>
    </lineage>
</organism>
<keyword evidence="10" id="KW-1185">Reference proteome</keyword>
<dbReference type="InterPro" id="IPR000719">
    <property type="entry name" value="Prot_kinase_dom"/>
</dbReference>
<dbReference type="Proteomes" id="UP000271472">
    <property type="component" value="Unassembled WGS sequence"/>
</dbReference>
<keyword evidence="7" id="KW-0472">Membrane</keyword>
<dbReference type="PROSITE" id="PS00108">
    <property type="entry name" value="PROTEIN_KINASE_ST"/>
    <property type="match status" value="1"/>
</dbReference>
<dbReference type="PANTHER" id="PTHR43289:SF6">
    <property type="entry name" value="SERINE_THREONINE-PROTEIN KINASE NEKL-3"/>
    <property type="match status" value="1"/>
</dbReference>
<evidence type="ECO:0000256" key="1">
    <source>
        <dbReference type="ARBA" id="ARBA00012513"/>
    </source>
</evidence>
<dbReference type="InterPro" id="IPR008271">
    <property type="entry name" value="Ser/Thr_kinase_AS"/>
</dbReference>
<feature type="transmembrane region" description="Helical" evidence="7">
    <location>
        <begin position="483"/>
        <end position="504"/>
    </location>
</feature>
<feature type="transmembrane region" description="Helical" evidence="7">
    <location>
        <begin position="439"/>
        <end position="462"/>
    </location>
</feature>
<feature type="transmembrane region" description="Helical" evidence="7">
    <location>
        <begin position="405"/>
        <end position="427"/>
    </location>
</feature>
<dbReference type="Pfam" id="PF00069">
    <property type="entry name" value="Pkinase"/>
    <property type="match status" value="1"/>
</dbReference>
<keyword evidence="5" id="KW-0418">Kinase</keyword>
<keyword evidence="4" id="KW-0547">Nucleotide-binding</keyword>
<gene>
    <name evidence="9" type="ORF">DMP05_03535</name>
</gene>
<evidence type="ECO:0000256" key="5">
    <source>
        <dbReference type="ARBA" id="ARBA00022777"/>
    </source>
</evidence>
<accession>A0A3N0IFE2</accession>
<dbReference type="AlphaFoldDB" id="A0A3N0IFE2"/>
<dbReference type="PANTHER" id="PTHR43289">
    <property type="entry name" value="MITOGEN-ACTIVATED PROTEIN KINASE KINASE KINASE 20-RELATED"/>
    <property type="match status" value="1"/>
</dbReference>
<dbReference type="SUPFAM" id="SSF56112">
    <property type="entry name" value="Protein kinase-like (PK-like)"/>
    <property type="match status" value="1"/>
</dbReference>
<comment type="caution">
    <text evidence="9">The sequence shown here is derived from an EMBL/GenBank/DDBJ whole genome shotgun (WGS) entry which is preliminary data.</text>
</comment>
<dbReference type="EC" id="2.7.11.1" evidence="1"/>
<evidence type="ECO:0000256" key="3">
    <source>
        <dbReference type="ARBA" id="ARBA00022679"/>
    </source>
</evidence>
<feature type="domain" description="Protein kinase" evidence="8">
    <location>
        <begin position="74"/>
        <end position="325"/>
    </location>
</feature>
<dbReference type="Gene3D" id="1.10.510.10">
    <property type="entry name" value="Transferase(Phosphotransferase) domain 1"/>
    <property type="match status" value="1"/>
</dbReference>
<keyword evidence="2" id="KW-0723">Serine/threonine-protein kinase</keyword>
<evidence type="ECO:0000259" key="8">
    <source>
        <dbReference type="PROSITE" id="PS50011"/>
    </source>
</evidence>